<name>A0A7K3WQ74_9FLAO</name>
<dbReference type="Pfam" id="PF20434">
    <property type="entry name" value="BD-FAE"/>
    <property type="match status" value="1"/>
</dbReference>
<organism evidence="6 7">
    <name type="scientific">Cryomorpha ignava</name>
    <dbReference type="NCBI Taxonomy" id="101383"/>
    <lineage>
        <taxon>Bacteria</taxon>
        <taxon>Pseudomonadati</taxon>
        <taxon>Bacteroidota</taxon>
        <taxon>Flavobacteriia</taxon>
        <taxon>Flavobacteriales</taxon>
        <taxon>Cryomorphaceae</taxon>
        <taxon>Cryomorpha</taxon>
    </lineage>
</organism>
<dbReference type="InterPro" id="IPR026444">
    <property type="entry name" value="Secre_tail"/>
</dbReference>
<keyword evidence="1 3" id="KW-0732">Signal</keyword>
<feature type="chain" id="PRO_5029650704" evidence="3">
    <location>
        <begin position="23"/>
        <end position="576"/>
    </location>
</feature>
<reference evidence="6 7" key="1">
    <citation type="submission" date="2020-02" db="EMBL/GenBank/DDBJ databases">
        <title>Out from the shadows clarifying the taxonomy of the family Cryomorphaceae and related taxa by utilizing the GTDB taxonomic framework.</title>
        <authorList>
            <person name="Bowman J.P."/>
        </authorList>
    </citation>
    <scope>NUCLEOTIDE SEQUENCE [LARGE SCALE GENOMIC DNA]</scope>
    <source>
        <strain evidence="6 7">QSSC 1-22</strain>
    </source>
</reference>
<proteinExistence type="predicted"/>
<dbReference type="InterPro" id="IPR029058">
    <property type="entry name" value="AB_hydrolase_fold"/>
</dbReference>
<keyword evidence="2" id="KW-0378">Hydrolase</keyword>
<sequence length="576" mass="62887">MKRTLQSLTVVLGLMTLSSAHAQVRYLDQIFETNQLQSNVGIGFNIDALRSNLDSVTFASDYDDILAIMANGETPPLNYFQSNGALPVDQQTTAKLYPIRLDIYTPPASDTEVNRPVIIYLHTGNFLPPVINGSPTGTKIDSAAVNLCKQWARSGYVVASVDYRMGWNPLSTVPDIRRGTLLQAVYRALHDAQTSVRYMRATVAQGNPYNIDPTKIALFGQGSGGYVSQAYATLDDYNTDIAIQKFIGEDGFPYVIESIDGTIDGGPGSQRLPDPLQLAGISKEISLSMNIGGALADISWLDDTDPPMISLHCVRDPFAPFDDGTVVVPTTNEDVVDVSGANVFIQEAVDLGNNAAFLTIPNGNDPYTDRARSLYGQTFDYILPTQPTITVAENPEGLFPFVLPINTINGNRFTNQGGPWDWWDFGTLELLVAGAEAATGNDYDAALINAQSVAGNPGMGPEKGLAYIDTIQGYINPRMMCVFELEGAPCITGISKVETQNNTTIFPNPSQSAITIRNTDEVIRRIQMIDITGRVVLERNVNDHTYLLERGQLSDGVYLLQITFDNQQITKKVLFN</sequence>
<dbReference type="GO" id="GO:0016787">
    <property type="term" value="F:hydrolase activity"/>
    <property type="evidence" value="ECO:0007669"/>
    <property type="project" value="UniProtKB-KW"/>
</dbReference>
<evidence type="ECO:0000259" key="5">
    <source>
        <dbReference type="Pfam" id="PF20434"/>
    </source>
</evidence>
<evidence type="ECO:0000256" key="2">
    <source>
        <dbReference type="ARBA" id="ARBA00022801"/>
    </source>
</evidence>
<feature type="domain" description="BD-FAE-like" evidence="5">
    <location>
        <begin position="101"/>
        <end position="250"/>
    </location>
</feature>
<dbReference type="RefSeq" id="WP_163285033.1">
    <property type="nucleotide sequence ID" value="NZ_JAAGVY010000013.1"/>
</dbReference>
<evidence type="ECO:0000313" key="6">
    <source>
        <dbReference type="EMBL" id="NEN23638.1"/>
    </source>
</evidence>
<evidence type="ECO:0000313" key="7">
    <source>
        <dbReference type="Proteomes" id="UP000486602"/>
    </source>
</evidence>
<evidence type="ECO:0000259" key="4">
    <source>
        <dbReference type="Pfam" id="PF18962"/>
    </source>
</evidence>
<dbReference type="Gene3D" id="3.40.50.1820">
    <property type="entry name" value="alpha/beta hydrolase"/>
    <property type="match status" value="1"/>
</dbReference>
<dbReference type="AlphaFoldDB" id="A0A7K3WQ74"/>
<protein>
    <submittedName>
        <fullName evidence="6">T9SS type A sorting domain-containing protein</fullName>
    </submittedName>
</protein>
<feature type="domain" description="Secretion system C-terminal sorting" evidence="4">
    <location>
        <begin position="505"/>
        <end position="573"/>
    </location>
</feature>
<dbReference type="InterPro" id="IPR050300">
    <property type="entry name" value="GDXG_lipolytic_enzyme"/>
</dbReference>
<dbReference type="SUPFAM" id="SSF53474">
    <property type="entry name" value="alpha/beta-Hydrolases"/>
    <property type="match status" value="1"/>
</dbReference>
<dbReference type="NCBIfam" id="TIGR04183">
    <property type="entry name" value="Por_Secre_tail"/>
    <property type="match status" value="1"/>
</dbReference>
<dbReference type="Proteomes" id="UP000486602">
    <property type="component" value="Unassembled WGS sequence"/>
</dbReference>
<feature type="signal peptide" evidence="3">
    <location>
        <begin position="1"/>
        <end position="22"/>
    </location>
</feature>
<dbReference type="EMBL" id="JAAGVY010000013">
    <property type="protein sequence ID" value="NEN23638.1"/>
    <property type="molecule type" value="Genomic_DNA"/>
</dbReference>
<keyword evidence="7" id="KW-1185">Reference proteome</keyword>
<evidence type="ECO:0000256" key="3">
    <source>
        <dbReference type="SAM" id="SignalP"/>
    </source>
</evidence>
<accession>A0A7K3WQ74</accession>
<comment type="caution">
    <text evidence="6">The sequence shown here is derived from an EMBL/GenBank/DDBJ whole genome shotgun (WGS) entry which is preliminary data.</text>
</comment>
<dbReference type="InterPro" id="IPR049492">
    <property type="entry name" value="BD-FAE-like_dom"/>
</dbReference>
<gene>
    <name evidence="6" type="ORF">G3O08_09000</name>
</gene>
<evidence type="ECO:0000256" key="1">
    <source>
        <dbReference type="ARBA" id="ARBA00022729"/>
    </source>
</evidence>
<dbReference type="PANTHER" id="PTHR48081">
    <property type="entry name" value="AB HYDROLASE SUPERFAMILY PROTEIN C4A8.06C"/>
    <property type="match status" value="1"/>
</dbReference>
<dbReference type="Pfam" id="PF18962">
    <property type="entry name" value="Por_Secre_tail"/>
    <property type="match status" value="1"/>
</dbReference>